<evidence type="ECO:0000256" key="5">
    <source>
        <dbReference type="ARBA" id="ARBA00022598"/>
    </source>
</evidence>
<dbReference type="GO" id="GO:0016757">
    <property type="term" value="F:glycosyltransferase activity"/>
    <property type="evidence" value="ECO:0007669"/>
    <property type="project" value="UniProtKB-KW"/>
</dbReference>
<dbReference type="PANTHER" id="PTHR11098:SF1">
    <property type="entry name" value="NICOTINATE PHOSPHORIBOSYLTRANSFERASE"/>
    <property type="match status" value="1"/>
</dbReference>
<dbReference type="Proteomes" id="UP000298030">
    <property type="component" value="Unassembled WGS sequence"/>
</dbReference>
<comment type="catalytic activity">
    <reaction evidence="7 8">
        <text>5-phospho-alpha-D-ribose 1-diphosphate + nicotinate + ATP + H2O = nicotinate beta-D-ribonucleotide + ADP + phosphate + diphosphate</text>
        <dbReference type="Rhea" id="RHEA:36163"/>
        <dbReference type="ChEBI" id="CHEBI:15377"/>
        <dbReference type="ChEBI" id="CHEBI:30616"/>
        <dbReference type="ChEBI" id="CHEBI:32544"/>
        <dbReference type="ChEBI" id="CHEBI:33019"/>
        <dbReference type="ChEBI" id="CHEBI:43474"/>
        <dbReference type="ChEBI" id="CHEBI:57502"/>
        <dbReference type="ChEBI" id="CHEBI:58017"/>
        <dbReference type="ChEBI" id="CHEBI:456216"/>
        <dbReference type="EC" id="6.3.4.21"/>
    </reaction>
</comment>
<evidence type="ECO:0000256" key="1">
    <source>
        <dbReference type="ARBA" id="ARBA00004952"/>
    </source>
</evidence>
<comment type="caution">
    <text evidence="11">The sequence shown here is derived from an EMBL/GenBank/DDBJ whole genome shotgun (WGS) entry which is preliminary data.</text>
</comment>
<dbReference type="SUPFAM" id="SSF54675">
    <property type="entry name" value="Nicotinate/Quinolinate PRTase N-terminal domain-like"/>
    <property type="match status" value="1"/>
</dbReference>
<dbReference type="Gene3D" id="3.20.140.10">
    <property type="entry name" value="nicotinate phosphoribosyltransferase"/>
    <property type="match status" value="1"/>
</dbReference>
<name>A0A4Y7TKC1_COPMI</name>
<protein>
    <recommendedName>
        <fullName evidence="3 8">Nicotinate phosphoribosyltransferase</fullName>
        <ecNumber evidence="3 8">6.3.4.21</ecNumber>
    </recommendedName>
</protein>
<comment type="pathway">
    <text evidence="1 8">Cofactor biosynthesis; NAD(+) biosynthesis; nicotinate D-ribonucleotide from nicotinate: step 1/1.</text>
</comment>
<dbReference type="NCBIfam" id="NF003704">
    <property type="entry name" value="PRK05321.1"/>
    <property type="match status" value="1"/>
</dbReference>
<keyword evidence="11" id="KW-0328">Glycosyltransferase</keyword>
<dbReference type="Pfam" id="PF04095">
    <property type="entry name" value="NAPRTase"/>
    <property type="match status" value="1"/>
</dbReference>
<evidence type="ECO:0000259" key="10">
    <source>
        <dbReference type="Pfam" id="PF17767"/>
    </source>
</evidence>
<dbReference type="GO" id="GO:0034355">
    <property type="term" value="P:NAD+ biosynthetic process via the salvage pathway"/>
    <property type="evidence" value="ECO:0007669"/>
    <property type="project" value="TreeGrafter"/>
</dbReference>
<keyword evidence="12" id="KW-1185">Reference proteome</keyword>
<evidence type="ECO:0000256" key="4">
    <source>
        <dbReference type="ARBA" id="ARBA00022553"/>
    </source>
</evidence>
<evidence type="ECO:0000259" key="9">
    <source>
        <dbReference type="Pfam" id="PF04095"/>
    </source>
</evidence>
<evidence type="ECO:0000313" key="12">
    <source>
        <dbReference type="Proteomes" id="UP000298030"/>
    </source>
</evidence>
<dbReference type="GO" id="GO:0004516">
    <property type="term" value="F:nicotinate phosphoribosyltransferase activity"/>
    <property type="evidence" value="ECO:0007669"/>
    <property type="project" value="UniProtKB-UniRule"/>
</dbReference>
<proteinExistence type="inferred from homology"/>
<dbReference type="InterPro" id="IPR041525">
    <property type="entry name" value="N/Namide_PRibTrfase"/>
</dbReference>
<feature type="domain" description="Nicotinate phosphoribosyltransferase N-terminal" evidence="10">
    <location>
        <begin position="15"/>
        <end position="141"/>
    </location>
</feature>
<reference evidence="11 12" key="1">
    <citation type="journal article" date="2019" name="Nat. Ecol. Evol.">
        <title>Megaphylogeny resolves global patterns of mushroom evolution.</title>
        <authorList>
            <person name="Varga T."/>
            <person name="Krizsan K."/>
            <person name="Foldi C."/>
            <person name="Dima B."/>
            <person name="Sanchez-Garcia M."/>
            <person name="Sanchez-Ramirez S."/>
            <person name="Szollosi G.J."/>
            <person name="Szarkandi J.G."/>
            <person name="Papp V."/>
            <person name="Albert L."/>
            <person name="Andreopoulos W."/>
            <person name="Angelini C."/>
            <person name="Antonin V."/>
            <person name="Barry K.W."/>
            <person name="Bougher N.L."/>
            <person name="Buchanan P."/>
            <person name="Buyck B."/>
            <person name="Bense V."/>
            <person name="Catcheside P."/>
            <person name="Chovatia M."/>
            <person name="Cooper J."/>
            <person name="Damon W."/>
            <person name="Desjardin D."/>
            <person name="Finy P."/>
            <person name="Geml J."/>
            <person name="Haridas S."/>
            <person name="Hughes K."/>
            <person name="Justo A."/>
            <person name="Karasinski D."/>
            <person name="Kautmanova I."/>
            <person name="Kiss B."/>
            <person name="Kocsube S."/>
            <person name="Kotiranta H."/>
            <person name="LaButti K.M."/>
            <person name="Lechner B.E."/>
            <person name="Liimatainen K."/>
            <person name="Lipzen A."/>
            <person name="Lukacs Z."/>
            <person name="Mihaltcheva S."/>
            <person name="Morgado L.N."/>
            <person name="Niskanen T."/>
            <person name="Noordeloos M.E."/>
            <person name="Ohm R.A."/>
            <person name="Ortiz-Santana B."/>
            <person name="Ovrebo C."/>
            <person name="Racz N."/>
            <person name="Riley R."/>
            <person name="Savchenko A."/>
            <person name="Shiryaev A."/>
            <person name="Soop K."/>
            <person name="Spirin V."/>
            <person name="Szebenyi C."/>
            <person name="Tomsovsky M."/>
            <person name="Tulloss R.E."/>
            <person name="Uehling J."/>
            <person name="Grigoriev I.V."/>
            <person name="Vagvolgyi C."/>
            <person name="Papp T."/>
            <person name="Martin F.M."/>
            <person name="Miettinen O."/>
            <person name="Hibbett D.S."/>
            <person name="Nagy L.G."/>
        </authorList>
    </citation>
    <scope>NUCLEOTIDE SEQUENCE [LARGE SCALE GENOMIC DNA]</scope>
    <source>
        <strain evidence="11 12">FP101781</strain>
    </source>
</reference>
<dbReference type="STRING" id="71717.A0A4Y7TKC1"/>
<sequence length="420" mass="47301">MTTPAAALAVPPSILDTDLYKLSMQQAVWKTFPSVNAVYRFTNRGSTLFSRQCVERFRTAVSHFSFLSLTQEEHEWLSKTCPFLTPDYLDYLSSYRFKPEQVEITFNPSDGDANRGLIEMRIEGPWVDTILWEVPLMAALSETYFQTVDRDWDYEGQEDLAYSKGTTLLNARCAFSEFGTRRRRSFKTQDLVVAALVRAAKDYGEGKGKLTGTSNVHLARLYGLTPIGTIAHEWFMGVAALSGYEDANGRALDIWEEVYQKGTPLIALTDTFTSQVFFRDFAKDPVRAERWTGLRHDSGDPFEFAPRVKAFYEGIGIDPKEKLIVFSDSLSTEKSVKLRGTCTELGLEKVSFGIGTHFTNDFKKVSSGKQEKSKALNMVIKLADVDGKPCIKLSDDLTKHTGDKVTLDYVNVLYNLPKHA</sequence>
<dbReference type="AlphaFoldDB" id="A0A4Y7TKC1"/>
<evidence type="ECO:0000256" key="2">
    <source>
        <dbReference type="ARBA" id="ARBA00010897"/>
    </source>
</evidence>
<gene>
    <name evidence="11" type="ORF">FA13DRAFT_1660367</name>
</gene>
<evidence type="ECO:0000256" key="6">
    <source>
        <dbReference type="ARBA" id="ARBA00022642"/>
    </source>
</evidence>
<dbReference type="GO" id="GO:0005829">
    <property type="term" value="C:cytosol"/>
    <property type="evidence" value="ECO:0007669"/>
    <property type="project" value="TreeGrafter"/>
</dbReference>
<accession>A0A4Y7TKC1</accession>
<dbReference type="PIRSF" id="PIRSF000484">
    <property type="entry name" value="NAPRT"/>
    <property type="match status" value="1"/>
</dbReference>
<keyword evidence="5 8" id="KW-0436">Ligase</keyword>
<dbReference type="EMBL" id="QPFP01000009">
    <property type="protein sequence ID" value="TEB34424.1"/>
    <property type="molecule type" value="Genomic_DNA"/>
</dbReference>
<dbReference type="InterPro" id="IPR040727">
    <property type="entry name" value="NAPRTase_N"/>
</dbReference>
<organism evidence="11 12">
    <name type="scientific">Coprinellus micaceus</name>
    <name type="common">Glistening ink-cap mushroom</name>
    <name type="synonym">Coprinus micaceus</name>
    <dbReference type="NCBI Taxonomy" id="71717"/>
    <lineage>
        <taxon>Eukaryota</taxon>
        <taxon>Fungi</taxon>
        <taxon>Dikarya</taxon>
        <taxon>Basidiomycota</taxon>
        <taxon>Agaricomycotina</taxon>
        <taxon>Agaricomycetes</taxon>
        <taxon>Agaricomycetidae</taxon>
        <taxon>Agaricales</taxon>
        <taxon>Agaricineae</taxon>
        <taxon>Psathyrellaceae</taxon>
        <taxon>Coprinellus</taxon>
    </lineage>
</organism>
<keyword evidence="4" id="KW-0597">Phosphoprotein</keyword>
<comment type="function">
    <text evidence="8">Catalyzes the synthesis of beta-nicotinate D-ribonucleotide from nicotinate and 5-phospho-D-ribose 1-phosphate at the expense of ATP.</text>
</comment>
<comment type="PTM">
    <text evidence="8">Transiently phosphorylated on a His residue during the reaction cycle. Phosphorylation strongly increases the affinity for substrates and increases the rate of nicotinate D-ribonucleotide production. Dephosphorylation regenerates the low-affinity form of the enzyme, leading to product release.</text>
</comment>
<dbReference type="InterPro" id="IPR007229">
    <property type="entry name" value="Nic_PRibTrfase-Fam"/>
</dbReference>
<dbReference type="Pfam" id="PF17767">
    <property type="entry name" value="NAPRTase_N"/>
    <property type="match status" value="1"/>
</dbReference>
<dbReference type="EC" id="6.3.4.21" evidence="3 8"/>
<dbReference type="HAMAP" id="MF_00570">
    <property type="entry name" value="NAPRTase"/>
    <property type="match status" value="1"/>
</dbReference>
<dbReference type="OrthoDB" id="193380at2759"/>
<dbReference type="InterPro" id="IPR036068">
    <property type="entry name" value="Nicotinate_pribotase-like_C"/>
</dbReference>
<feature type="domain" description="Nicotinate/nicotinamide phosphoribosyltransferase" evidence="9">
    <location>
        <begin position="173"/>
        <end position="417"/>
    </location>
</feature>
<keyword evidence="6 8" id="KW-0662">Pyridine nucleotide biosynthesis</keyword>
<dbReference type="NCBIfam" id="TIGR01514">
    <property type="entry name" value="NAPRTase"/>
    <property type="match status" value="1"/>
</dbReference>
<dbReference type="UniPathway" id="UPA00253">
    <property type="reaction ID" value="UER00457"/>
</dbReference>
<evidence type="ECO:0000256" key="3">
    <source>
        <dbReference type="ARBA" id="ARBA00013236"/>
    </source>
</evidence>
<keyword evidence="11" id="KW-0808">Transferase</keyword>
<evidence type="ECO:0000313" key="11">
    <source>
        <dbReference type="EMBL" id="TEB34424.1"/>
    </source>
</evidence>
<dbReference type="PANTHER" id="PTHR11098">
    <property type="entry name" value="NICOTINATE PHOSPHORIBOSYLTRANSFERASE"/>
    <property type="match status" value="1"/>
</dbReference>
<evidence type="ECO:0000256" key="8">
    <source>
        <dbReference type="RuleBase" id="RU003838"/>
    </source>
</evidence>
<comment type="similarity">
    <text evidence="2 8">Belongs to the NAPRTase family.</text>
</comment>
<dbReference type="InterPro" id="IPR006406">
    <property type="entry name" value="Nic_PRibTrfase"/>
</dbReference>
<evidence type="ECO:0000256" key="7">
    <source>
        <dbReference type="ARBA" id="ARBA00048668"/>
    </source>
</evidence>
<dbReference type="SUPFAM" id="SSF51690">
    <property type="entry name" value="Nicotinate/Quinolinate PRTase C-terminal domain-like"/>
    <property type="match status" value="1"/>
</dbReference>